<dbReference type="EMBL" id="CAWYQH010000002">
    <property type="protein sequence ID" value="CAK8673885.1"/>
    <property type="molecule type" value="Genomic_DNA"/>
</dbReference>
<dbReference type="InterPro" id="IPR003000">
    <property type="entry name" value="Sirtuin"/>
</dbReference>
<evidence type="ECO:0000256" key="4">
    <source>
        <dbReference type="ARBA" id="ARBA00022723"/>
    </source>
</evidence>
<dbReference type="InterPro" id="IPR017328">
    <property type="entry name" value="Sirtuin_class_I"/>
</dbReference>
<dbReference type="PANTHER" id="PTHR11085:SF6">
    <property type="entry name" value="NAD-DEPENDENT PROTEIN DEACETYLASE SIRTUIN-2"/>
    <property type="match status" value="1"/>
</dbReference>
<comment type="cofactor">
    <cofactor evidence="1 9">
        <name>Zn(2+)</name>
        <dbReference type="ChEBI" id="CHEBI:29105"/>
    </cofactor>
</comment>
<proteinExistence type="inferred from homology"/>
<dbReference type="InterPro" id="IPR026590">
    <property type="entry name" value="Ssirtuin_cat_dom"/>
</dbReference>
<comment type="catalytic activity">
    <reaction evidence="7">
        <text>N(6)-hexadecanoyl-L-lysyl-[protein] + NAD(+) + H2O = 2''-O-hexadecanoyl-ADP-D-ribose + nicotinamide + L-lysyl-[protein]</text>
        <dbReference type="Rhea" id="RHEA:70563"/>
        <dbReference type="Rhea" id="RHEA-COMP:9752"/>
        <dbReference type="Rhea" id="RHEA-COMP:14175"/>
        <dbReference type="ChEBI" id="CHEBI:15377"/>
        <dbReference type="ChEBI" id="CHEBI:17154"/>
        <dbReference type="ChEBI" id="CHEBI:29969"/>
        <dbReference type="ChEBI" id="CHEBI:57540"/>
        <dbReference type="ChEBI" id="CHEBI:138936"/>
        <dbReference type="ChEBI" id="CHEBI:189673"/>
    </reaction>
    <physiologicalReaction direction="left-to-right" evidence="7">
        <dbReference type="Rhea" id="RHEA:70564"/>
    </physiologicalReaction>
</comment>
<evidence type="ECO:0000259" key="12">
    <source>
        <dbReference type="PROSITE" id="PS50305"/>
    </source>
</evidence>
<keyword evidence="5 9" id="KW-0862">Zinc</keyword>
<evidence type="ECO:0000256" key="10">
    <source>
        <dbReference type="PROSITE-ProRule" id="PRU00236"/>
    </source>
</evidence>
<evidence type="ECO:0000256" key="2">
    <source>
        <dbReference type="ARBA" id="ARBA00006924"/>
    </source>
</evidence>
<feature type="binding site" evidence="10">
    <location>
        <position position="198"/>
    </location>
    <ligand>
        <name>Zn(2+)</name>
        <dbReference type="ChEBI" id="CHEBI:29105"/>
    </ligand>
</feature>
<evidence type="ECO:0000256" key="5">
    <source>
        <dbReference type="ARBA" id="ARBA00022833"/>
    </source>
</evidence>
<dbReference type="SUPFAM" id="SSF52467">
    <property type="entry name" value="DHS-like NAD/FAD-binding domain"/>
    <property type="match status" value="1"/>
</dbReference>
<evidence type="ECO:0000256" key="7">
    <source>
        <dbReference type="ARBA" id="ARBA00048378"/>
    </source>
</evidence>
<dbReference type="InterPro" id="IPR029035">
    <property type="entry name" value="DHS-like_NAD/FAD-binding_dom"/>
</dbReference>
<organism evidence="13 14">
    <name type="scientific">Clavelina lepadiformis</name>
    <name type="common">Light-bulb sea squirt</name>
    <name type="synonym">Ascidia lepadiformis</name>
    <dbReference type="NCBI Taxonomy" id="159417"/>
    <lineage>
        <taxon>Eukaryota</taxon>
        <taxon>Metazoa</taxon>
        <taxon>Chordata</taxon>
        <taxon>Tunicata</taxon>
        <taxon>Ascidiacea</taxon>
        <taxon>Aplousobranchia</taxon>
        <taxon>Clavelinidae</taxon>
        <taxon>Clavelina</taxon>
    </lineage>
</organism>
<evidence type="ECO:0000256" key="11">
    <source>
        <dbReference type="SAM" id="MobiDB-lite"/>
    </source>
</evidence>
<evidence type="ECO:0000313" key="13">
    <source>
        <dbReference type="EMBL" id="CAK8673885.1"/>
    </source>
</evidence>
<dbReference type="Gene3D" id="3.30.1600.10">
    <property type="entry name" value="SIR2/SIRT2 'Small Domain"/>
    <property type="match status" value="1"/>
</dbReference>
<dbReference type="InterPro" id="IPR050134">
    <property type="entry name" value="NAD-dep_sirtuin_deacylases"/>
</dbReference>
<feature type="binding site" evidence="10">
    <location>
        <position position="225"/>
    </location>
    <ligand>
        <name>Zn(2+)</name>
        <dbReference type="ChEBI" id="CHEBI:29105"/>
    </ligand>
</feature>
<comment type="catalytic activity">
    <reaction evidence="9">
        <text>N(6)-acetyl-L-lysyl-[protein] + NAD(+) + H2O = 2''-O-acetyl-ADP-D-ribose + nicotinamide + L-lysyl-[protein]</text>
        <dbReference type="Rhea" id="RHEA:43636"/>
        <dbReference type="Rhea" id="RHEA-COMP:9752"/>
        <dbReference type="Rhea" id="RHEA-COMP:10731"/>
        <dbReference type="ChEBI" id="CHEBI:15377"/>
        <dbReference type="ChEBI" id="CHEBI:17154"/>
        <dbReference type="ChEBI" id="CHEBI:29969"/>
        <dbReference type="ChEBI" id="CHEBI:57540"/>
        <dbReference type="ChEBI" id="CHEBI:61930"/>
        <dbReference type="ChEBI" id="CHEBI:83767"/>
        <dbReference type="EC" id="2.3.1.286"/>
    </reaction>
</comment>
<name>A0ABP0F2D9_CLALP</name>
<feature type="binding site" evidence="10">
    <location>
        <position position="201"/>
    </location>
    <ligand>
        <name>Zn(2+)</name>
        <dbReference type="ChEBI" id="CHEBI:29105"/>
    </ligand>
</feature>
<comment type="similarity">
    <text evidence="2 9">Belongs to the sirtuin family. Class I subfamily.</text>
</comment>
<feature type="active site" description="Proton acceptor" evidence="10">
    <location>
        <position position="190"/>
    </location>
</feature>
<evidence type="ECO:0000256" key="1">
    <source>
        <dbReference type="ARBA" id="ARBA00001947"/>
    </source>
</evidence>
<dbReference type="PIRSF" id="PIRSF037938">
    <property type="entry name" value="SIR2_euk"/>
    <property type="match status" value="1"/>
</dbReference>
<keyword evidence="14" id="KW-1185">Reference proteome</keyword>
<feature type="region of interest" description="Disordered" evidence="11">
    <location>
        <begin position="1"/>
        <end position="29"/>
    </location>
</feature>
<keyword evidence="6 9" id="KW-0520">NAD</keyword>
<dbReference type="PANTHER" id="PTHR11085">
    <property type="entry name" value="NAD-DEPENDENT PROTEIN DEACYLASE SIRTUIN-5, MITOCHONDRIAL-RELATED"/>
    <property type="match status" value="1"/>
</dbReference>
<evidence type="ECO:0000256" key="6">
    <source>
        <dbReference type="ARBA" id="ARBA00023027"/>
    </source>
</evidence>
<feature type="binding site" evidence="10">
    <location>
        <position position="222"/>
    </location>
    <ligand>
        <name>Zn(2+)</name>
        <dbReference type="ChEBI" id="CHEBI:29105"/>
    </ligand>
</feature>
<evidence type="ECO:0000256" key="9">
    <source>
        <dbReference type="PIRNR" id="PIRNR037938"/>
    </source>
</evidence>
<dbReference type="Proteomes" id="UP001642483">
    <property type="component" value="Unassembled WGS sequence"/>
</dbReference>
<evidence type="ECO:0000313" key="14">
    <source>
        <dbReference type="Proteomes" id="UP001642483"/>
    </source>
</evidence>
<dbReference type="PROSITE" id="PS50305">
    <property type="entry name" value="SIRTUIN"/>
    <property type="match status" value="1"/>
</dbReference>
<dbReference type="CDD" id="cd01408">
    <property type="entry name" value="SIRT1"/>
    <property type="match status" value="1"/>
</dbReference>
<protein>
    <recommendedName>
        <fullName evidence="9">NAD-dependent protein deacetylase</fullName>
        <ecNumber evidence="9">2.3.1.286</ecNumber>
    </recommendedName>
</protein>
<dbReference type="Gene3D" id="3.40.50.1220">
    <property type="entry name" value="TPP-binding domain"/>
    <property type="match status" value="1"/>
</dbReference>
<reference evidence="13 14" key="1">
    <citation type="submission" date="2024-02" db="EMBL/GenBank/DDBJ databases">
        <authorList>
            <person name="Daric V."/>
            <person name="Darras S."/>
        </authorList>
    </citation>
    <scope>NUCLEOTIDE SEQUENCE [LARGE SCALE GENOMIC DNA]</scope>
</reference>
<comment type="caution">
    <text evidence="13">The sequence shown here is derived from an EMBL/GenBank/DDBJ whole genome shotgun (WGS) entry which is preliminary data.</text>
</comment>
<comment type="catalytic activity">
    <reaction evidence="8">
        <text>N(6)-tetradecanoyl-L-lysyl-[protein] + NAD(+) + H2O = 2''-O-tetradecanoyl-ADP-D-ribose + nicotinamide + L-lysyl-[protein]</text>
        <dbReference type="Rhea" id="RHEA:70567"/>
        <dbReference type="Rhea" id="RHEA-COMP:9752"/>
        <dbReference type="Rhea" id="RHEA-COMP:15437"/>
        <dbReference type="ChEBI" id="CHEBI:15377"/>
        <dbReference type="ChEBI" id="CHEBI:17154"/>
        <dbReference type="ChEBI" id="CHEBI:29969"/>
        <dbReference type="ChEBI" id="CHEBI:57540"/>
        <dbReference type="ChEBI" id="CHEBI:141129"/>
        <dbReference type="ChEBI" id="CHEBI:189674"/>
    </reaction>
    <physiologicalReaction direction="left-to-right" evidence="8">
        <dbReference type="Rhea" id="RHEA:70568"/>
    </physiologicalReaction>
</comment>
<keyword evidence="4 9" id="KW-0479">Metal-binding</keyword>
<dbReference type="InterPro" id="IPR026591">
    <property type="entry name" value="Sirtuin_cat_small_dom_sf"/>
</dbReference>
<feature type="compositionally biased region" description="Polar residues" evidence="11">
    <location>
        <begin position="1"/>
        <end position="12"/>
    </location>
</feature>
<dbReference type="EC" id="2.3.1.286" evidence="9"/>
<evidence type="ECO:0000256" key="8">
    <source>
        <dbReference type="ARBA" id="ARBA00048905"/>
    </source>
</evidence>
<gene>
    <name evidence="13" type="ORF">CVLEPA_LOCUS3625</name>
</gene>
<dbReference type="Pfam" id="PF02146">
    <property type="entry name" value="SIR2"/>
    <property type="match status" value="1"/>
</dbReference>
<keyword evidence="3 9" id="KW-0808">Transferase</keyword>
<sequence length="370" mass="41385">MLTLNMSNVTQNTEEKAEHPNSDEGSSTTTVDFLGSLLSRFKLAMPNPAGEEKDVEKPEQLLPEVSFKGVAEYLASNKCKNIITISGAGISTSAGIPDFRSPGSGLYDNLEKYDLPSPQAIFEIGYFKENPQPFFTLAKELYPGTFKPTWCHYFIKLLEQKGLLLRAYTQNIDTLERVAGISGEKIVEAHGAFHSAHCLECKKEYTQEWVKEKVFNDEIPRCSECESLVKPDIVFFGEALPGRFHELRMKDFEECDLLIVMGTSLKVQPFASLVGSVRDTTPRLLINREKCGDLDPFMALMGFGGGMDFESDNAYRDVAWLGDCDEGCKELCSLLGWQEELETLVKTEHEQINKETKTQSLKSNSPKNGD</sequence>
<accession>A0ABP0F2D9</accession>
<evidence type="ECO:0000256" key="3">
    <source>
        <dbReference type="ARBA" id="ARBA00022679"/>
    </source>
</evidence>
<feature type="domain" description="Deacetylase sirtuin-type" evidence="12">
    <location>
        <begin position="60"/>
        <end position="338"/>
    </location>
</feature>
<feature type="compositionally biased region" description="Basic and acidic residues" evidence="11">
    <location>
        <begin position="13"/>
        <end position="22"/>
    </location>
</feature>